<dbReference type="PROSITE" id="PS00095">
    <property type="entry name" value="C5_MTASE_2"/>
    <property type="match status" value="1"/>
</dbReference>
<keyword evidence="2" id="KW-0808">Transferase</keyword>
<dbReference type="SUPFAM" id="SSF53335">
    <property type="entry name" value="S-adenosyl-L-methionine-dependent methyltransferases"/>
    <property type="match status" value="1"/>
</dbReference>
<dbReference type="Proteomes" id="UP000531840">
    <property type="component" value="Unassembled WGS sequence"/>
</dbReference>
<dbReference type="InterPro" id="IPR001525">
    <property type="entry name" value="C5_MeTfrase"/>
</dbReference>
<dbReference type="InterPro" id="IPR031303">
    <property type="entry name" value="C5_meth_CS"/>
</dbReference>
<dbReference type="GO" id="GO:0008168">
    <property type="term" value="F:methyltransferase activity"/>
    <property type="evidence" value="ECO:0007669"/>
    <property type="project" value="UniProtKB-KW"/>
</dbReference>
<keyword evidence="4" id="KW-0680">Restriction system</keyword>
<dbReference type="GO" id="GO:0032259">
    <property type="term" value="P:methylation"/>
    <property type="evidence" value="ECO:0007669"/>
    <property type="project" value="UniProtKB-KW"/>
</dbReference>
<evidence type="ECO:0000313" key="5">
    <source>
        <dbReference type="EMBL" id="NYS46912.1"/>
    </source>
</evidence>
<dbReference type="Gene3D" id="3.90.120.10">
    <property type="entry name" value="DNA Methylase, subunit A, domain 2"/>
    <property type="match status" value="1"/>
</dbReference>
<reference evidence="5 6" key="1">
    <citation type="submission" date="2020-07" db="EMBL/GenBank/DDBJ databases">
        <title>MOT database genomes.</title>
        <authorList>
            <person name="Joseph S."/>
            <person name="Aduse-Opoku J."/>
            <person name="Hashim A."/>
            <person name="Wade W."/>
            <person name="Curtis M."/>
        </authorList>
    </citation>
    <scope>NUCLEOTIDE SEQUENCE [LARGE SCALE GENOMIC DNA]</scope>
    <source>
        <strain evidence="5 6">CIP 106318</strain>
    </source>
</reference>
<evidence type="ECO:0000256" key="1">
    <source>
        <dbReference type="ARBA" id="ARBA00022603"/>
    </source>
</evidence>
<accession>A0ABX2SY55</accession>
<evidence type="ECO:0000256" key="2">
    <source>
        <dbReference type="ARBA" id="ARBA00022679"/>
    </source>
</evidence>
<evidence type="ECO:0000313" key="6">
    <source>
        <dbReference type="Proteomes" id="UP000531840"/>
    </source>
</evidence>
<protein>
    <submittedName>
        <fullName evidence="5">DNA cytosine methyltransferase</fullName>
    </submittedName>
</protein>
<name>A0ABX2SY55_9BACL</name>
<keyword evidence="3" id="KW-0949">S-adenosyl-L-methionine</keyword>
<evidence type="ECO:0000256" key="4">
    <source>
        <dbReference type="ARBA" id="ARBA00022747"/>
    </source>
</evidence>
<comment type="caution">
    <text evidence="5">The sequence shown here is derived from an EMBL/GenBank/DDBJ whole genome shotgun (WGS) entry which is preliminary data.</text>
</comment>
<proteinExistence type="predicted"/>
<gene>
    <name evidence="5" type="ORF">HZY85_01720</name>
</gene>
<organism evidence="5 6">
    <name type="scientific">Gemelliphila palaticanis</name>
    <dbReference type="NCBI Taxonomy" id="81950"/>
    <lineage>
        <taxon>Bacteria</taxon>
        <taxon>Bacillati</taxon>
        <taxon>Bacillota</taxon>
        <taxon>Bacilli</taxon>
        <taxon>Bacillales</taxon>
        <taxon>Gemellaceae</taxon>
        <taxon>Gemelliphila</taxon>
    </lineage>
</organism>
<keyword evidence="6" id="KW-1185">Reference proteome</keyword>
<dbReference type="EMBL" id="JACBYF010000002">
    <property type="protein sequence ID" value="NYS46912.1"/>
    <property type="molecule type" value="Genomic_DNA"/>
</dbReference>
<dbReference type="InterPro" id="IPR029063">
    <property type="entry name" value="SAM-dependent_MTases_sf"/>
</dbReference>
<sequence length="75" mass="8204">MYKLGTGGHNVPLILTHDGRIRKLTPRECFNAQGFPASFKLPEQSNGRLYKQAGNSVVVPVISRIAKEIAIAVNN</sequence>
<dbReference type="Pfam" id="PF00145">
    <property type="entry name" value="DNA_methylase"/>
    <property type="match status" value="1"/>
</dbReference>
<evidence type="ECO:0000256" key="3">
    <source>
        <dbReference type="ARBA" id="ARBA00022691"/>
    </source>
</evidence>
<keyword evidence="1 5" id="KW-0489">Methyltransferase</keyword>